<proteinExistence type="predicted"/>
<evidence type="ECO:0000259" key="1">
    <source>
        <dbReference type="Pfam" id="PF01882"/>
    </source>
</evidence>
<dbReference type="Proteomes" id="UP000676169">
    <property type="component" value="Chromosome"/>
</dbReference>
<gene>
    <name evidence="2" type="ORF">KBB96_20410</name>
</gene>
<evidence type="ECO:0000313" key="3">
    <source>
        <dbReference type="Proteomes" id="UP000676169"/>
    </source>
</evidence>
<sequence length="289" mass="32514">MSSLTDPAFIRQLDALNLLARRVLRGSLQADRRTQRRGTGITFADYAPYNFGDDYRAIDWKIYARTEELLIKLFEIEEDTTVYILFDCSRSMATKFDYARKLAAAIGYIALNGMDRVMVYGMAEKLSTIVESARSRSQVFPFLRDLEGAETFGVDTDFSACARTFQARKGKKGVVLVVSDFFFPKGFEEGLRFLQWSGHDVFALQVHDPADLECPWLGDLEIECVETAATQRVTISEKESKQYREAIAAWNDSLKNECARRGVGLASTTSDVPFDVVIQSMLRKGGLVA</sequence>
<protein>
    <submittedName>
        <fullName evidence="2">DUF58 domain-containing protein</fullName>
    </submittedName>
</protein>
<dbReference type="SUPFAM" id="SSF53300">
    <property type="entry name" value="vWA-like"/>
    <property type="match status" value="1"/>
</dbReference>
<evidence type="ECO:0000313" key="2">
    <source>
        <dbReference type="EMBL" id="QUE51203.1"/>
    </source>
</evidence>
<dbReference type="KEGG" id="lamb:KBB96_20410"/>
<dbReference type="PANTHER" id="PTHR33608:SF7">
    <property type="entry name" value="DUF58 DOMAIN-CONTAINING PROTEIN"/>
    <property type="match status" value="1"/>
</dbReference>
<dbReference type="RefSeq" id="WP_211631342.1">
    <property type="nucleotide sequence ID" value="NZ_CP073100.1"/>
</dbReference>
<dbReference type="Pfam" id="PF01882">
    <property type="entry name" value="DUF58"/>
    <property type="match status" value="1"/>
</dbReference>
<dbReference type="InterPro" id="IPR036465">
    <property type="entry name" value="vWFA_dom_sf"/>
</dbReference>
<feature type="domain" description="DUF58" evidence="1">
    <location>
        <begin position="46"/>
        <end position="247"/>
    </location>
</feature>
<dbReference type="Gene3D" id="3.40.50.410">
    <property type="entry name" value="von Willebrand factor, type A domain"/>
    <property type="match status" value="1"/>
</dbReference>
<name>A0A975G9B4_9BACT</name>
<dbReference type="InterPro" id="IPR002881">
    <property type="entry name" value="DUF58"/>
</dbReference>
<dbReference type="EMBL" id="CP073100">
    <property type="protein sequence ID" value="QUE51203.1"/>
    <property type="molecule type" value="Genomic_DNA"/>
</dbReference>
<reference evidence="2" key="1">
    <citation type="submission" date="2021-04" db="EMBL/GenBank/DDBJ databases">
        <title>Luteolibacter sp. 32A isolated from the skin of an Anderson's salamander (Ambystoma andersonii).</title>
        <authorList>
            <person name="Spergser J."/>
            <person name="Busse H.-J."/>
        </authorList>
    </citation>
    <scope>NUCLEOTIDE SEQUENCE</scope>
    <source>
        <strain evidence="2">32A</strain>
    </source>
</reference>
<accession>A0A975G9B4</accession>
<dbReference type="AlphaFoldDB" id="A0A975G9B4"/>
<dbReference type="PANTHER" id="PTHR33608">
    <property type="entry name" value="BLL2464 PROTEIN"/>
    <property type="match status" value="1"/>
</dbReference>
<keyword evidence="3" id="KW-1185">Reference proteome</keyword>
<organism evidence="2 3">
    <name type="scientific">Luteolibacter ambystomatis</name>
    <dbReference type="NCBI Taxonomy" id="2824561"/>
    <lineage>
        <taxon>Bacteria</taxon>
        <taxon>Pseudomonadati</taxon>
        <taxon>Verrucomicrobiota</taxon>
        <taxon>Verrucomicrobiia</taxon>
        <taxon>Verrucomicrobiales</taxon>
        <taxon>Verrucomicrobiaceae</taxon>
        <taxon>Luteolibacter</taxon>
    </lineage>
</organism>